<gene>
    <name evidence="2" type="ORF">LEP1GSC103_1127</name>
</gene>
<name>A0AAV3J758_LEPBO</name>
<reference evidence="2 3" key="1">
    <citation type="submission" date="2013-04" db="EMBL/GenBank/DDBJ databases">
        <authorList>
            <person name="Harkins D.M."/>
            <person name="Durkin A.S."/>
            <person name="Brinkac L.M."/>
            <person name="Haft D.H."/>
            <person name="Selengut J.D."/>
            <person name="Sanka R."/>
            <person name="DePew J."/>
            <person name="Purushe J."/>
            <person name="Chanthongthip A."/>
            <person name="Lattana O."/>
            <person name="Phetsouvanh R."/>
            <person name="Newton P.N."/>
            <person name="Vinetz J.M."/>
            <person name="Sutton G.G."/>
            <person name="Nierman W.C."/>
            <person name="Fouts D.E."/>
        </authorList>
    </citation>
    <scope>NUCLEOTIDE SEQUENCE [LARGE SCALE GENOMIC DNA]</scope>
    <source>
        <strain evidence="2 3">UI 09931</strain>
    </source>
</reference>
<evidence type="ECO:0000256" key="1">
    <source>
        <dbReference type="SAM" id="Phobius"/>
    </source>
</evidence>
<organism evidence="2 3">
    <name type="scientific">Leptospira borgpetersenii serovar Javanica str. UI 09931</name>
    <dbReference type="NCBI Taxonomy" id="1049767"/>
    <lineage>
        <taxon>Bacteria</taxon>
        <taxon>Pseudomonadati</taxon>
        <taxon>Spirochaetota</taxon>
        <taxon>Spirochaetia</taxon>
        <taxon>Leptospirales</taxon>
        <taxon>Leptospiraceae</taxon>
        <taxon>Leptospira</taxon>
    </lineage>
</organism>
<evidence type="ECO:0000313" key="3">
    <source>
        <dbReference type="Proteomes" id="UP000014570"/>
    </source>
</evidence>
<proteinExistence type="predicted"/>
<protein>
    <recommendedName>
        <fullName evidence="4">Lipoprotein</fullName>
    </recommendedName>
</protein>
<sequence length="55" mass="6450">MGFSKRTSRFLYFEYYKKLIFYSFSFILFVSSIVIFLVVLVPGICCIVSEYALSI</sequence>
<dbReference type="AlphaFoldDB" id="A0AAV3J758"/>
<feature type="transmembrane region" description="Helical" evidence="1">
    <location>
        <begin position="20"/>
        <end position="53"/>
    </location>
</feature>
<keyword evidence="1" id="KW-1133">Transmembrane helix</keyword>
<accession>A0AAV3J758</accession>
<evidence type="ECO:0008006" key="4">
    <source>
        <dbReference type="Google" id="ProtNLM"/>
    </source>
</evidence>
<keyword evidence="1" id="KW-0472">Membrane</keyword>
<dbReference type="Proteomes" id="UP000014570">
    <property type="component" value="Unassembled WGS sequence"/>
</dbReference>
<comment type="caution">
    <text evidence="2">The sequence shown here is derived from an EMBL/GenBank/DDBJ whole genome shotgun (WGS) entry which is preliminary data.</text>
</comment>
<keyword evidence="1" id="KW-0812">Transmembrane</keyword>
<dbReference type="EMBL" id="AHNP02000013">
    <property type="protein sequence ID" value="EPG56312.1"/>
    <property type="molecule type" value="Genomic_DNA"/>
</dbReference>
<evidence type="ECO:0000313" key="2">
    <source>
        <dbReference type="EMBL" id="EPG56312.1"/>
    </source>
</evidence>